<evidence type="ECO:0000313" key="2">
    <source>
        <dbReference type="EMBL" id="EPC02357.1"/>
    </source>
</evidence>
<dbReference type="InterPro" id="IPR010342">
    <property type="entry name" value="DUF938"/>
</dbReference>
<feature type="region of interest" description="Disordered" evidence="1">
    <location>
        <begin position="1"/>
        <end position="21"/>
    </location>
</feature>
<evidence type="ECO:0000313" key="3">
    <source>
        <dbReference type="Proteomes" id="UP000014463"/>
    </source>
</evidence>
<dbReference type="eggNOG" id="COG2813">
    <property type="taxonomic scope" value="Bacteria"/>
</dbReference>
<proteinExistence type="predicted"/>
<dbReference type="SUPFAM" id="SSF53335">
    <property type="entry name" value="S-adenosyl-L-methionine-dependent methyltransferases"/>
    <property type="match status" value="1"/>
</dbReference>
<dbReference type="Proteomes" id="UP000014463">
    <property type="component" value="Unassembled WGS sequence"/>
</dbReference>
<protein>
    <recommendedName>
        <fullName evidence="4">SAM-dependent methyltransferase</fullName>
    </recommendedName>
</protein>
<accession>S2KJS3</accession>
<dbReference type="OrthoDB" id="5563826at2"/>
<dbReference type="PANTHER" id="PTHR20974">
    <property type="entry name" value="UPF0585 PROTEIN CG18661"/>
    <property type="match status" value="1"/>
</dbReference>
<dbReference type="Pfam" id="PF06080">
    <property type="entry name" value="DUF938"/>
    <property type="match status" value="1"/>
</dbReference>
<dbReference type="STRING" id="1121939.L861_15075"/>
<evidence type="ECO:0000256" key="1">
    <source>
        <dbReference type="SAM" id="MobiDB-lite"/>
    </source>
</evidence>
<dbReference type="EMBL" id="ASTJ01000025">
    <property type="protein sequence ID" value="EPC02357.1"/>
    <property type="molecule type" value="Genomic_DNA"/>
</dbReference>
<name>S2KJS3_LITA3</name>
<dbReference type="Gene3D" id="3.40.50.150">
    <property type="entry name" value="Vaccinia Virus protein VP39"/>
    <property type="match status" value="1"/>
</dbReference>
<dbReference type="PANTHER" id="PTHR20974:SF0">
    <property type="entry name" value="UPF0585 PROTEIN CG18661"/>
    <property type="match status" value="1"/>
</dbReference>
<keyword evidence="3" id="KW-1185">Reference proteome</keyword>
<dbReference type="RefSeq" id="WP_016416760.1">
    <property type="nucleotide sequence ID" value="NZ_AUAB01000002.1"/>
</dbReference>
<evidence type="ECO:0008006" key="4">
    <source>
        <dbReference type="Google" id="ProtNLM"/>
    </source>
</evidence>
<reference evidence="2 3" key="1">
    <citation type="journal article" date="2013" name="Genome Announc.">
        <title>Draft genome sequence of the moderately halophilic gammaproteobacterium Halomonas anticariensis FP35.</title>
        <authorList>
            <person name="Tahrioui A."/>
            <person name="Quesada E."/>
            <person name="Llamas I."/>
        </authorList>
    </citation>
    <scope>NUCLEOTIDE SEQUENCE [LARGE SCALE GENOMIC DNA]</scope>
    <source>
        <strain evidence="3">DSM 16096 / CECT 5854 / LMG 22089 / FP35</strain>
    </source>
</reference>
<dbReference type="AlphaFoldDB" id="S2KJS3"/>
<dbReference type="PATRIC" id="fig|1121939.11.peg.2254"/>
<gene>
    <name evidence="2" type="ORF">L861_15075</name>
</gene>
<comment type="caution">
    <text evidence="2">The sequence shown here is derived from an EMBL/GenBank/DDBJ whole genome shotgun (WGS) entry which is preliminary data.</text>
</comment>
<organism evidence="2 3">
    <name type="scientific">Litchfieldella anticariensis (strain DSM 16096 / CECT 5854 / CIP 108499 / LMG 22089 / FP35)</name>
    <name type="common">Halomonas anticariensis</name>
    <dbReference type="NCBI Taxonomy" id="1121939"/>
    <lineage>
        <taxon>Bacteria</taxon>
        <taxon>Pseudomonadati</taxon>
        <taxon>Pseudomonadota</taxon>
        <taxon>Gammaproteobacteria</taxon>
        <taxon>Oceanospirillales</taxon>
        <taxon>Halomonadaceae</taxon>
        <taxon>Litchfieldella</taxon>
    </lineage>
</organism>
<sequence>MNRQDSIPSEPDARLSSPATARNREPILEVLRQYLPSHGVVLEVASGSGEHALHFATALPDLDWQPSDPNPRARSSIAAWRDGQGPANLRSPLALDVMRRPWPVEGFDALVCINMLHISPWSAAEALLSEAGERLPVHGVLYLYGPFKRDGQHTAPSNAEFDRDLRMRNPSWGIRDLAEVTALASQHGLHLDAVVDMPANNLSVVLCRHP</sequence>
<dbReference type="InterPro" id="IPR029063">
    <property type="entry name" value="SAM-dependent_MTases_sf"/>
</dbReference>